<keyword evidence="3" id="KW-1185">Reference proteome</keyword>
<dbReference type="RefSeq" id="WP_051597382.1">
    <property type="nucleotide sequence ID" value="NZ_ARYJ01000003.1"/>
</dbReference>
<evidence type="ECO:0000256" key="1">
    <source>
        <dbReference type="SAM" id="Phobius"/>
    </source>
</evidence>
<proteinExistence type="predicted"/>
<dbReference type="STRING" id="1280952.HJA_04852"/>
<protein>
    <submittedName>
        <fullName evidence="2">Uncharacterized protein</fullName>
    </submittedName>
</protein>
<keyword evidence="1" id="KW-0472">Membrane</keyword>
<dbReference type="eggNOG" id="ENOG50343D3">
    <property type="taxonomic scope" value="Bacteria"/>
</dbReference>
<sequence>MDQTKLRLFAATVGVLLGLGGVLALFVASTIALAEVMGLAAAAFTVAGVGLLLAAACLLFCLQPFRSMEDEVDEVEDATADALADLPIDALRSFVERRPLTTTALAMVLGYSVVRDPQTAQRHAERFFMSML</sequence>
<accession>A0A059FG36</accession>
<evidence type="ECO:0000313" key="2">
    <source>
        <dbReference type="EMBL" id="KCZ89552.1"/>
    </source>
</evidence>
<dbReference type="OrthoDB" id="7619687at2"/>
<dbReference type="Proteomes" id="UP000024816">
    <property type="component" value="Unassembled WGS sequence"/>
</dbReference>
<organism evidence="2 3">
    <name type="scientific">Hyphomonas jannaschiana VP2</name>
    <dbReference type="NCBI Taxonomy" id="1280952"/>
    <lineage>
        <taxon>Bacteria</taxon>
        <taxon>Pseudomonadati</taxon>
        <taxon>Pseudomonadota</taxon>
        <taxon>Alphaproteobacteria</taxon>
        <taxon>Hyphomonadales</taxon>
        <taxon>Hyphomonadaceae</taxon>
        <taxon>Hyphomonas</taxon>
    </lineage>
</organism>
<feature type="transmembrane region" description="Helical" evidence="1">
    <location>
        <begin position="40"/>
        <end position="62"/>
    </location>
</feature>
<name>A0A059FG36_9PROT</name>
<dbReference type="AlphaFoldDB" id="A0A059FG36"/>
<keyword evidence="1" id="KW-0812">Transmembrane</keyword>
<gene>
    <name evidence="2" type="ORF">HJA_04852</name>
</gene>
<comment type="caution">
    <text evidence="2">The sequence shown here is derived from an EMBL/GenBank/DDBJ whole genome shotgun (WGS) entry which is preliminary data.</text>
</comment>
<reference evidence="2 3" key="1">
    <citation type="journal article" date="2014" name="Antonie Van Leeuwenhoek">
        <title>Hyphomonas beringensis sp. nov. and Hyphomonas chukchiensis sp. nov., isolated from surface seawater of the Bering Sea and Chukchi Sea.</title>
        <authorList>
            <person name="Li C."/>
            <person name="Lai Q."/>
            <person name="Li G."/>
            <person name="Dong C."/>
            <person name="Wang J."/>
            <person name="Liao Y."/>
            <person name="Shao Z."/>
        </authorList>
    </citation>
    <scope>NUCLEOTIDE SEQUENCE [LARGE SCALE GENOMIC DNA]</scope>
    <source>
        <strain evidence="2 3">VP2</strain>
    </source>
</reference>
<keyword evidence="1" id="KW-1133">Transmembrane helix</keyword>
<dbReference type="EMBL" id="ARYJ01000003">
    <property type="protein sequence ID" value="KCZ89552.1"/>
    <property type="molecule type" value="Genomic_DNA"/>
</dbReference>
<dbReference type="PATRIC" id="fig|1280952.3.peg.960"/>
<evidence type="ECO:0000313" key="3">
    <source>
        <dbReference type="Proteomes" id="UP000024816"/>
    </source>
</evidence>